<dbReference type="PANTHER" id="PTHR47642:SF5">
    <property type="entry name" value="ATP-DEPENDENT DNA HELICASE"/>
    <property type="match status" value="1"/>
</dbReference>
<name>A0A7D9D9R8_PARCT</name>
<dbReference type="PANTHER" id="PTHR47642">
    <property type="entry name" value="ATP-DEPENDENT DNA HELICASE"/>
    <property type="match status" value="1"/>
</dbReference>
<dbReference type="InterPro" id="IPR025476">
    <property type="entry name" value="Helitron_helicase-like"/>
</dbReference>
<protein>
    <submittedName>
        <fullName evidence="3">Uncharacterized protein</fullName>
    </submittedName>
</protein>
<organism evidence="3 4">
    <name type="scientific">Paramuricea clavata</name>
    <name type="common">Red gorgonian</name>
    <name type="synonym">Violescent sea-whip</name>
    <dbReference type="NCBI Taxonomy" id="317549"/>
    <lineage>
        <taxon>Eukaryota</taxon>
        <taxon>Metazoa</taxon>
        <taxon>Cnidaria</taxon>
        <taxon>Anthozoa</taxon>
        <taxon>Octocorallia</taxon>
        <taxon>Malacalcyonacea</taxon>
        <taxon>Plexauridae</taxon>
        <taxon>Paramuricea</taxon>
    </lineage>
</organism>
<keyword evidence="4" id="KW-1185">Reference proteome</keyword>
<proteinExistence type="predicted"/>
<accession>A0A7D9D9R8</accession>
<feature type="domain" description="Helitron helicase-like" evidence="1">
    <location>
        <begin position="392"/>
        <end position="415"/>
    </location>
</feature>
<dbReference type="Pfam" id="PF20209">
    <property type="entry name" value="DUF6570"/>
    <property type="match status" value="1"/>
</dbReference>
<comment type="caution">
    <text evidence="3">The sequence shown here is derived from an EMBL/GenBank/DDBJ whole genome shotgun (WGS) entry which is preliminary data.</text>
</comment>
<feature type="domain" description="DUF6570" evidence="2">
    <location>
        <begin position="105"/>
        <end position="233"/>
    </location>
</feature>
<evidence type="ECO:0000313" key="3">
    <source>
        <dbReference type="EMBL" id="CAB3979619.1"/>
    </source>
</evidence>
<dbReference type="InterPro" id="IPR046700">
    <property type="entry name" value="DUF6570"/>
</dbReference>
<dbReference type="Proteomes" id="UP001152795">
    <property type="component" value="Unassembled WGS sequence"/>
</dbReference>
<reference evidence="3" key="1">
    <citation type="submission" date="2020-04" db="EMBL/GenBank/DDBJ databases">
        <authorList>
            <person name="Alioto T."/>
            <person name="Alioto T."/>
            <person name="Gomez Garrido J."/>
        </authorList>
    </citation>
    <scope>NUCLEOTIDE SEQUENCE</scope>
    <source>
        <strain evidence="3">A484AB</strain>
    </source>
</reference>
<evidence type="ECO:0000259" key="2">
    <source>
        <dbReference type="Pfam" id="PF20209"/>
    </source>
</evidence>
<sequence>MWYAQIVCYNVYVPLLLRLSNDVEENPGPTDVNEIVDPTFTVCADFNQGPLYICSCCDQLWYKHSVCPADRLRLSNTNSIQYLQGIKSVDNIEWLCLTCNNHLKKNKLPPCAIANGFKFPTKPEFFDLNELECRLIAPRLAFQKIMQAPRGGQLKIIGNVVNVPADVCNTVNMLPRLAQDTGTIKVQLKRRLQYKSSALSLNVRPNKVMQAAAWLVNTSDLYREQGISFDQNWITYFDPTISNEECGNENTNSLVDQTTLAAPEDEWSEDEAETPAGVTDTMLTAADFLDDNERQHIYNVAPGEGQKRPDEKQRLKTVYYSEICKSELRRSDRRAAMCIENIFFKAKKLQMKLLLGQSQVALRKCKVGNRTITAGQLKTPEGLANLISHDEGKIKDWFYRVEYQQRGSPHIHMLIWLESSPVFGVDKDEDVTAFIDKIITCSKPSVIRNTKDLWKDIKNKLNDLKEGKVITFDQLLKELNVSEREYILAVRSSLNCPTIFLKRSPNELRINNYNPACLHAWRANMDIQFVLDVYACAMYIVSYISKAQKGMSELLRKACAEAKEGNSSIKQQVRDIGNKFLNSVEISAQEAVYIILQLPMRKSSRNVVFINTSLSCDRVELLKPLSEIERMSDESEEIHSGGLFKRYVERPDCLQNVTLADWAAWYDSCGQSKYKKTLKNSDVDNLPLEDEDENNDDELCHEKIESCITSKKSIKKR</sequence>
<dbReference type="OrthoDB" id="10007484at2759"/>
<evidence type="ECO:0000259" key="1">
    <source>
        <dbReference type="Pfam" id="PF14214"/>
    </source>
</evidence>
<dbReference type="EMBL" id="CACRXK020000214">
    <property type="protein sequence ID" value="CAB3979619.1"/>
    <property type="molecule type" value="Genomic_DNA"/>
</dbReference>
<dbReference type="AlphaFoldDB" id="A0A7D9D9R8"/>
<evidence type="ECO:0000313" key="4">
    <source>
        <dbReference type="Proteomes" id="UP001152795"/>
    </source>
</evidence>
<gene>
    <name evidence="3" type="ORF">PACLA_8A036748</name>
</gene>
<dbReference type="InterPro" id="IPR051055">
    <property type="entry name" value="PIF1_helicase"/>
</dbReference>
<dbReference type="Pfam" id="PF14214">
    <property type="entry name" value="Helitron_like_N"/>
    <property type="match status" value="1"/>
</dbReference>